<keyword evidence="3" id="KW-1185">Reference proteome</keyword>
<evidence type="ECO:0000259" key="1">
    <source>
        <dbReference type="Pfam" id="PF25210"/>
    </source>
</evidence>
<dbReference type="InterPro" id="IPR050354">
    <property type="entry name" value="F-box/kelch-repeat_ARATH"/>
</dbReference>
<dbReference type="Proteomes" id="UP000836841">
    <property type="component" value="Chromosome 2"/>
</dbReference>
<accession>A0AAU9RLE3</accession>
<gene>
    <name evidence="2" type="ORF">TAV2_LOCUS8070</name>
</gene>
<dbReference type="InterPro" id="IPR057499">
    <property type="entry name" value="Kelch_FKB95"/>
</dbReference>
<name>A0AAU9RLE3_THLAR</name>
<dbReference type="EMBL" id="OU466858">
    <property type="protein sequence ID" value="CAH2045470.1"/>
    <property type="molecule type" value="Genomic_DNA"/>
</dbReference>
<reference evidence="2 3" key="1">
    <citation type="submission" date="2022-03" db="EMBL/GenBank/DDBJ databases">
        <authorList>
            <person name="Nunn A."/>
            <person name="Chopra R."/>
            <person name="Nunn A."/>
            <person name="Contreras Garrido A."/>
        </authorList>
    </citation>
    <scope>NUCLEOTIDE SEQUENCE [LARGE SCALE GENOMIC DNA]</scope>
</reference>
<feature type="domain" description="FKB95-like N-terminal Kelch" evidence="1">
    <location>
        <begin position="4"/>
        <end position="229"/>
    </location>
</feature>
<organism evidence="2 3">
    <name type="scientific">Thlaspi arvense</name>
    <name type="common">Field penny-cress</name>
    <dbReference type="NCBI Taxonomy" id="13288"/>
    <lineage>
        <taxon>Eukaryota</taxon>
        <taxon>Viridiplantae</taxon>
        <taxon>Streptophyta</taxon>
        <taxon>Embryophyta</taxon>
        <taxon>Tracheophyta</taxon>
        <taxon>Spermatophyta</taxon>
        <taxon>Magnoliopsida</taxon>
        <taxon>eudicotyledons</taxon>
        <taxon>Gunneridae</taxon>
        <taxon>Pentapetalae</taxon>
        <taxon>rosids</taxon>
        <taxon>malvids</taxon>
        <taxon>Brassicales</taxon>
        <taxon>Brassicaceae</taxon>
        <taxon>Thlaspideae</taxon>
        <taxon>Thlaspi</taxon>
    </lineage>
</organism>
<dbReference type="AlphaFoldDB" id="A0AAU9RLE3"/>
<sequence length="248" mass="28485">MDPCGKFVAVGSKIYEVNESLNDYGTLCIDCRSHTVHPIVGIPKLVEYDSVAEIIDGKIYLINSEGAMVLDTETQKWDPATKKPDVELRHMWNDSVVMEDNIYMRDDDNSFVYEPKESKWELDEMVNSEEWWDACVVDNVLYYYRNNELKAYDPRQRCWRVVKGVEELLSKTAGSWGSRTVSYGEKLAVFFHKTNGRKRTSEIWCAEIALETRQEGEVWGKVQWCDHVVFNDGGGRLCVVGKCLAVCV</sequence>
<dbReference type="Pfam" id="PF25210">
    <property type="entry name" value="Kelch_FKB95"/>
    <property type="match status" value="1"/>
</dbReference>
<dbReference type="PANTHER" id="PTHR24414">
    <property type="entry name" value="F-BOX/KELCH-REPEAT PROTEIN SKIP4"/>
    <property type="match status" value="1"/>
</dbReference>
<proteinExistence type="predicted"/>
<dbReference type="InterPro" id="IPR015915">
    <property type="entry name" value="Kelch-typ_b-propeller"/>
</dbReference>
<dbReference type="SUPFAM" id="SSF117281">
    <property type="entry name" value="Kelch motif"/>
    <property type="match status" value="1"/>
</dbReference>
<dbReference type="Gene3D" id="2.120.10.80">
    <property type="entry name" value="Kelch-type beta propeller"/>
    <property type="match status" value="1"/>
</dbReference>
<protein>
    <recommendedName>
        <fullName evidence="1">FKB95-like N-terminal Kelch domain-containing protein</fullName>
    </recommendedName>
</protein>
<dbReference type="PANTHER" id="PTHR24414:SF184">
    <property type="entry name" value="GALACTOSE OXIDASE_KELCH REPEAT SUPERFAMILY PROTEIN"/>
    <property type="match status" value="1"/>
</dbReference>
<evidence type="ECO:0000313" key="3">
    <source>
        <dbReference type="Proteomes" id="UP000836841"/>
    </source>
</evidence>
<evidence type="ECO:0000313" key="2">
    <source>
        <dbReference type="EMBL" id="CAH2045470.1"/>
    </source>
</evidence>